<evidence type="ECO:0000313" key="3">
    <source>
        <dbReference type="Proteomes" id="UP001227101"/>
    </source>
</evidence>
<sequence length="241" mass="26303">MQTNESARHPFGLSTGDQVLVVAPHPDDETIGPGGTIARLAAAGIGVHVLCVTVRAAKMWGSHSDPNTRLAEFETACKALGVTTRTIAWVDETGELDITTKQRDLVNLIEKHEECSLSAVRPAALVIPAAGGYHQDHQAVFRAAFAAARVQGPGLKPTPKMVLGYRGVEDRWSADSEPWWVHVDTSAHWADKEEALRAYGTQMRPGNQPRSLKHVRTIDAATGGSHCWEYGESFVPYRMSW</sequence>
<proteinExistence type="predicted"/>
<protein>
    <submittedName>
        <fullName evidence="2">PIG-L deacetylase family protein</fullName>
    </submittedName>
</protein>
<evidence type="ECO:0000313" key="2">
    <source>
        <dbReference type="EMBL" id="WIV58076.1"/>
    </source>
</evidence>
<keyword evidence="1" id="KW-0862">Zinc</keyword>
<dbReference type="Pfam" id="PF02585">
    <property type="entry name" value="PIG-L"/>
    <property type="match status" value="1"/>
</dbReference>
<dbReference type="InterPro" id="IPR024078">
    <property type="entry name" value="LmbE-like_dom_sf"/>
</dbReference>
<dbReference type="EMBL" id="CP127173">
    <property type="protein sequence ID" value="WIV58076.1"/>
    <property type="molecule type" value="Genomic_DNA"/>
</dbReference>
<evidence type="ECO:0000256" key="1">
    <source>
        <dbReference type="ARBA" id="ARBA00022833"/>
    </source>
</evidence>
<accession>A0ABY8XRD9</accession>
<dbReference type="RefSeq" id="WP_285455401.1">
    <property type="nucleotide sequence ID" value="NZ_CP127173.1"/>
</dbReference>
<reference evidence="2 3" key="1">
    <citation type="submission" date="2023-06" db="EMBL/GenBank/DDBJ databases">
        <authorList>
            <person name="Oyuntsetseg B."/>
            <person name="Kim S.B."/>
        </authorList>
    </citation>
    <scope>NUCLEOTIDE SEQUENCE [LARGE SCALE GENOMIC DNA]</scope>
    <source>
        <strain evidence="2 3">2-2</strain>
    </source>
</reference>
<organism evidence="2 3">
    <name type="scientific">Amycolatopsis nalaikhensis</name>
    <dbReference type="NCBI Taxonomy" id="715472"/>
    <lineage>
        <taxon>Bacteria</taxon>
        <taxon>Bacillati</taxon>
        <taxon>Actinomycetota</taxon>
        <taxon>Actinomycetes</taxon>
        <taxon>Pseudonocardiales</taxon>
        <taxon>Pseudonocardiaceae</taxon>
        <taxon>Amycolatopsis</taxon>
    </lineage>
</organism>
<keyword evidence="3" id="KW-1185">Reference proteome</keyword>
<dbReference type="Gene3D" id="3.40.50.10320">
    <property type="entry name" value="LmbE-like"/>
    <property type="match status" value="1"/>
</dbReference>
<dbReference type="PANTHER" id="PTHR12993">
    <property type="entry name" value="N-ACETYLGLUCOSAMINYL-PHOSPHATIDYLINOSITOL DE-N-ACETYLASE-RELATED"/>
    <property type="match status" value="1"/>
</dbReference>
<dbReference type="Proteomes" id="UP001227101">
    <property type="component" value="Chromosome"/>
</dbReference>
<dbReference type="PANTHER" id="PTHR12993:SF11">
    <property type="entry name" value="N-ACETYLGLUCOSAMINYL-PHOSPHATIDYLINOSITOL DE-N-ACETYLASE"/>
    <property type="match status" value="1"/>
</dbReference>
<name>A0ABY8XRD9_9PSEU</name>
<dbReference type="SUPFAM" id="SSF102588">
    <property type="entry name" value="LmbE-like"/>
    <property type="match status" value="1"/>
</dbReference>
<dbReference type="InterPro" id="IPR003737">
    <property type="entry name" value="GlcNAc_PI_deacetylase-related"/>
</dbReference>
<gene>
    <name evidence="2" type="ORF">QP939_05235</name>
</gene>